<evidence type="ECO:0000313" key="2">
    <source>
        <dbReference type="EMBL" id="VAX16023.1"/>
    </source>
</evidence>
<organism evidence="2">
    <name type="scientific">hydrothermal vent metagenome</name>
    <dbReference type="NCBI Taxonomy" id="652676"/>
    <lineage>
        <taxon>unclassified sequences</taxon>
        <taxon>metagenomes</taxon>
        <taxon>ecological metagenomes</taxon>
    </lineage>
</organism>
<dbReference type="AlphaFoldDB" id="A0A3B1BUW8"/>
<dbReference type="EMBL" id="UOGC01000021">
    <property type="protein sequence ID" value="VAX16023.1"/>
    <property type="molecule type" value="Genomic_DNA"/>
</dbReference>
<dbReference type="InterPro" id="IPR009875">
    <property type="entry name" value="PilZ_domain"/>
</dbReference>
<evidence type="ECO:0000259" key="1">
    <source>
        <dbReference type="Pfam" id="PF07238"/>
    </source>
</evidence>
<accession>A0A3B1BUW8</accession>
<name>A0A3B1BUW8_9ZZZZ</name>
<reference evidence="2" key="1">
    <citation type="submission" date="2018-06" db="EMBL/GenBank/DDBJ databases">
        <authorList>
            <person name="Zhirakovskaya E."/>
        </authorList>
    </citation>
    <scope>NUCLEOTIDE SEQUENCE</scope>
</reference>
<proteinExistence type="predicted"/>
<dbReference type="GO" id="GO:0035438">
    <property type="term" value="F:cyclic-di-GMP binding"/>
    <property type="evidence" value="ECO:0007669"/>
    <property type="project" value="InterPro"/>
</dbReference>
<gene>
    <name evidence="2" type="ORF">MNBD_NITROSPINAE01-1354</name>
</gene>
<dbReference type="Pfam" id="PF07238">
    <property type="entry name" value="PilZ"/>
    <property type="match status" value="1"/>
</dbReference>
<dbReference type="Gene3D" id="2.40.10.220">
    <property type="entry name" value="predicted glycosyltransferase like domains"/>
    <property type="match status" value="1"/>
</dbReference>
<sequence>MENPLGYERQSPRVERILMTGIELFEETGELAESSIGRTLNISEGGILLEVVTPFPFMAKVSLNLALYNNNIKINGQIVHLRKNADDRIEMGVTFTKIANKDKEILKMFLS</sequence>
<protein>
    <recommendedName>
        <fullName evidence="1">PilZ domain-containing protein</fullName>
    </recommendedName>
</protein>
<feature type="domain" description="PilZ" evidence="1">
    <location>
        <begin position="9"/>
        <end position="110"/>
    </location>
</feature>